<proteinExistence type="predicted"/>
<reference evidence="4" key="1">
    <citation type="submission" date="2020-10" db="EMBL/GenBank/DDBJ databases">
        <authorList>
            <person name="Gilroy R."/>
        </authorList>
    </citation>
    <scope>NUCLEOTIDE SEQUENCE</scope>
    <source>
        <strain evidence="4">CHK176-6737</strain>
    </source>
</reference>
<evidence type="ECO:0000259" key="3">
    <source>
        <dbReference type="Pfam" id="PF20769"/>
    </source>
</evidence>
<dbReference type="InterPro" id="IPR014239">
    <property type="entry name" value="YpeB_PepSY1-2"/>
</dbReference>
<dbReference type="GO" id="GO:0009847">
    <property type="term" value="P:spore germination"/>
    <property type="evidence" value="ECO:0007669"/>
    <property type="project" value="InterPro"/>
</dbReference>
<feature type="domain" description="Sporulation protein YpeB N-terminal" evidence="3">
    <location>
        <begin position="30"/>
        <end position="157"/>
    </location>
</feature>
<gene>
    <name evidence="4" type="ORF">IAD23_04625</name>
</gene>
<comment type="caution">
    <text evidence="4">The sequence shown here is derived from an EMBL/GenBank/DDBJ whole genome shotgun (WGS) entry which is preliminary data.</text>
</comment>
<dbReference type="AlphaFoldDB" id="A0A9D1MV53"/>
<dbReference type="EMBL" id="DVNM01000024">
    <property type="protein sequence ID" value="HIU69224.1"/>
    <property type="molecule type" value="Genomic_DNA"/>
</dbReference>
<evidence type="ECO:0000259" key="2">
    <source>
        <dbReference type="Pfam" id="PF14620"/>
    </source>
</evidence>
<dbReference type="Pfam" id="PF20769">
    <property type="entry name" value="YPEB_N"/>
    <property type="match status" value="1"/>
</dbReference>
<evidence type="ECO:0000256" key="1">
    <source>
        <dbReference type="SAM" id="Phobius"/>
    </source>
</evidence>
<feature type="transmembrane region" description="Helical" evidence="1">
    <location>
        <begin position="12"/>
        <end position="29"/>
    </location>
</feature>
<dbReference type="InterPro" id="IPR048402">
    <property type="entry name" value="YpeB_N"/>
</dbReference>
<dbReference type="Pfam" id="PF14620">
    <property type="entry name" value="YPEB_PepSY1-2"/>
    <property type="match status" value="1"/>
</dbReference>
<name>A0A9D1MV53_9FIRM</name>
<feature type="domain" description="Sporulation protein YpeB PepSY1 and PepSY2" evidence="2">
    <location>
        <begin position="180"/>
        <end position="364"/>
    </location>
</feature>
<evidence type="ECO:0000313" key="5">
    <source>
        <dbReference type="Proteomes" id="UP000824125"/>
    </source>
</evidence>
<keyword evidence="1" id="KW-0472">Membrane</keyword>
<dbReference type="Proteomes" id="UP000824125">
    <property type="component" value="Unassembled WGS sequence"/>
</dbReference>
<organism evidence="4 5">
    <name type="scientific">Candidatus Scybalenecus merdavium</name>
    <dbReference type="NCBI Taxonomy" id="2840939"/>
    <lineage>
        <taxon>Bacteria</taxon>
        <taxon>Bacillati</taxon>
        <taxon>Bacillota</taxon>
        <taxon>Clostridia</taxon>
        <taxon>Eubacteriales</taxon>
        <taxon>Oscillospiraceae</taxon>
        <taxon>Oscillospiraceae incertae sedis</taxon>
        <taxon>Candidatus Scybalenecus</taxon>
    </lineage>
</organism>
<keyword evidence="1" id="KW-1133">Transmembrane helix</keyword>
<evidence type="ECO:0000313" key="4">
    <source>
        <dbReference type="EMBL" id="HIU69224.1"/>
    </source>
</evidence>
<accession>A0A9D1MV53</accession>
<sequence>MTKRGFIRTVSYSVTVLVVIMAVATVSLVQRHTYKVQLESTYQQSLAELDECLNSIETNLTKSYYANSAGTLGTIGTDIYTETQSAKQALARLPVSQMNLAGTYKFLSQTGDYSAYLAKKAASDQTISGDDRTSVQQLLKYAEAFSNNVDALVSLCNRGLEITQGSVALRDEVDVSQLSTSFTESEETFKDYPTLLYDGPYADAVLQKEPEMIKDKRAYSDAEALTRAAEFLGVEEDVLYYDGEESGAIDSYIFKTNKYTVAVTKYGGYLNYILYSETIPAGSLGEEEAVKKAKAFLEKAGYQNMQESYYAINDNICLVNFNYADENGVLYYADLIKVGVAMDTGNVVRFEANGYLTNHCTRTLQPGSVTWAQAQRNLSTDLQVQNVKSCVIPKENGTEAPCYEFHCKSKTTQDEVLVYVNTQTGQEEDIKLLLYSDEGTLVK</sequence>
<reference evidence="4" key="2">
    <citation type="journal article" date="2021" name="PeerJ">
        <title>Extensive microbial diversity within the chicken gut microbiome revealed by metagenomics and culture.</title>
        <authorList>
            <person name="Gilroy R."/>
            <person name="Ravi A."/>
            <person name="Getino M."/>
            <person name="Pursley I."/>
            <person name="Horton D.L."/>
            <person name="Alikhan N.F."/>
            <person name="Baker D."/>
            <person name="Gharbi K."/>
            <person name="Hall N."/>
            <person name="Watson M."/>
            <person name="Adriaenssens E.M."/>
            <person name="Foster-Nyarko E."/>
            <person name="Jarju S."/>
            <person name="Secka A."/>
            <person name="Antonio M."/>
            <person name="Oren A."/>
            <person name="Chaudhuri R.R."/>
            <person name="La Ragione R."/>
            <person name="Hildebrand F."/>
            <person name="Pallen M.J."/>
        </authorList>
    </citation>
    <scope>NUCLEOTIDE SEQUENCE</scope>
    <source>
        <strain evidence="4">CHK176-6737</strain>
    </source>
</reference>
<protein>
    <submittedName>
        <fullName evidence="4">Germination protein YpeB</fullName>
    </submittedName>
</protein>
<keyword evidence="1" id="KW-0812">Transmembrane</keyword>